<dbReference type="AlphaFoldDB" id="A0A7Z7BRS0"/>
<evidence type="ECO:0000259" key="4">
    <source>
        <dbReference type="PROSITE" id="PS01124"/>
    </source>
</evidence>
<dbReference type="PANTHER" id="PTHR46796">
    <property type="entry name" value="HTH-TYPE TRANSCRIPTIONAL ACTIVATOR RHAS-RELATED"/>
    <property type="match status" value="1"/>
</dbReference>
<dbReference type="PANTHER" id="PTHR46796:SF7">
    <property type="entry name" value="ARAC FAMILY TRANSCRIPTIONAL REGULATOR"/>
    <property type="match status" value="1"/>
</dbReference>
<accession>A0A7Z7BRS0</accession>
<dbReference type="Pfam" id="PF12852">
    <property type="entry name" value="Cupin_6"/>
    <property type="match status" value="1"/>
</dbReference>
<dbReference type="Proteomes" id="UP000198917">
    <property type="component" value="Unassembled WGS sequence"/>
</dbReference>
<feature type="domain" description="HTH araC/xylS-type" evidence="4">
    <location>
        <begin position="205"/>
        <end position="303"/>
    </location>
</feature>
<dbReference type="GO" id="GO:0043565">
    <property type="term" value="F:sequence-specific DNA binding"/>
    <property type="evidence" value="ECO:0007669"/>
    <property type="project" value="InterPro"/>
</dbReference>
<organism evidence="5 6">
    <name type="scientific">Agrobacterium fabrum</name>
    <dbReference type="NCBI Taxonomy" id="1176649"/>
    <lineage>
        <taxon>Bacteria</taxon>
        <taxon>Pseudomonadati</taxon>
        <taxon>Pseudomonadota</taxon>
        <taxon>Alphaproteobacteria</taxon>
        <taxon>Hyphomicrobiales</taxon>
        <taxon>Rhizobiaceae</taxon>
        <taxon>Rhizobium/Agrobacterium group</taxon>
        <taxon>Agrobacterium</taxon>
        <taxon>Agrobacterium tumefaciens complex</taxon>
    </lineage>
</organism>
<dbReference type="PROSITE" id="PS01124">
    <property type="entry name" value="HTH_ARAC_FAMILY_2"/>
    <property type="match status" value="1"/>
</dbReference>
<evidence type="ECO:0000313" key="6">
    <source>
        <dbReference type="Proteomes" id="UP000198917"/>
    </source>
</evidence>
<reference evidence="5 6" key="1">
    <citation type="submission" date="2016-10" db="EMBL/GenBank/DDBJ databases">
        <authorList>
            <person name="Varghese N."/>
            <person name="Submissions S."/>
        </authorList>
    </citation>
    <scope>NUCLEOTIDE SEQUENCE [LARGE SCALE GENOMIC DNA]</scope>
    <source>
        <strain evidence="5 6">PDC82</strain>
    </source>
</reference>
<keyword evidence="1" id="KW-0805">Transcription regulation</keyword>
<name>A0A7Z7BRS0_9HYPH</name>
<dbReference type="Gene3D" id="1.10.10.60">
    <property type="entry name" value="Homeodomain-like"/>
    <property type="match status" value="2"/>
</dbReference>
<dbReference type="RefSeq" id="WP_092734484.1">
    <property type="nucleotide sequence ID" value="NZ_FNEW01000007.1"/>
</dbReference>
<keyword evidence="3" id="KW-0804">Transcription</keyword>
<dbReference type="SMART" id="SM00342">
    <property type="entry name" value="HTH_ARAC"/>
    <property type="match status" value="1"/>
</dbReference>
<dbReference type="InterPro" id="IPR032783">
    <property type="entry name" value="AraC_lig"/>
</dbReference>
<evidence type="ECO:0000313" key="5">
    <source>
        <dbReference type="EMBL" id="SDK32528.1"/>
    </source>
</evidence>
<keyword evidence="2" id="KW-0238">DNA-binding</keyword>
<evidence type="ECO:0000256" key="3">
    <source>
        <dbReference type="ARBA" id="ARBA00023163"/>
    </source>
</evidence>
<dbReference type="InterPro" id="IPR018062">
    <property type="entry name" value="HTH_AraC-typ_CS"/>
</dbReference>
<dbReference type="InterPro" id="IPR050204">
    <property type="entry name" value="AraC_XylS_family_regulators"/>
</dbReference>
<dbReference type="InterPro" id="IPR009057">
    <property type="entry name" value="Homeodomain-like_sf"/>
</dbReference>
<dbReference type="PROSITE" id="PS00041">
    <property type="entry name" value="HTH_ARAC_FAMILY_1"/>
    <property type="match status" value="1"/>
</dbReference>
<gene>
    <name evidence="5" type="ORF">SAMN05428983_4581</name>
</gene>
<dbReference type="SUPFAM" id="SSF46689">
    <property type="entry name" value="Homeodomain-like"/>
    <property type="match status" value="2"/>
</dbReference>
<evidence type="ECO:0000256" key="1">
    <source>
        <dbReference type="ARBA" id="ARBA00023015"/>
    </source>
</evidence>
<comment type="caution">
    <text evidence="5">The sequence shown here is derived from an EMBL/GenBank/DDBJ whole genome shotgun (WGS) entry which is preliminary data.</text>
</comment>
<sequence length="307" mass="33486">MLDPLSDLVDLSDAQCSLSGAVLAAGEWAAKLPSPKSLKVFVMRQPCWFVIEREAPIHAACGDVVMIRSGRSYVMASEPCREFGGRIEFSSDSEIPMEAYSSDECVSLACFVSLNPSRGHLLLDLLPACIVVRGSAPQAEALRLHYEQLVKEVRSSGAGTRLAISKLTQLIFLQVLRAHLSTYASGKLAMSSQGWLMALGDNKIVLALQAMHTDPSRSWTLDELAKAALMSRTTFAKRFRLSMGSTPLNYLRDLRMALAAKSLSDPNQTVASIAYQLGYASEAGFSSAFKKAMKVAPKFYRESIAKH</sequence>
<dbReference type="GO" id="GO:0003700">
    <property type="term" value="F:DNA-binding transcription factor activity"/>
    <property type="evidence" value="ECO:0007669"/>
    <property type="project" value="InterPro"/>
</dbReference>
<dbReference type="InterPro" id="IPR018060">
    <property type="entry name" value="HTH_AraC"/>
</dbReference>
<proteinExistence type="predicted"/>
<dbReference type="Pfam" id="PF12833">
    <property type="entry name" value="HTH_18"/>
    <property type="match status" value="1"/>
</dbReference>
<dbReference type="EMBL" id="FNEW01000007">
    <property type="protein sequence ID" value="SDK32528.1"/>
    <property type="molecule type" value="Genomic_DNA"/>
</dbReference>
<evidence type="ECO:0000256" key="2">
    <source>
        <dbReference type="ARBA" id="ARBA00023125"/>
    </source>
</evidence>
<protein>
    <submittedName>
        <fullName evidence="5">Transcriptional regulator, AraC family</fullName>
    </submittedName>
</protein>